<dbReference type="EMBL" id="WHWB01033560">
    <property type="protein sequence ID" value="KAJ7419046.1"/>
    <property type="molecule type" value="Genomic_DNA"/>
</dbReference>
<name>A0ABQ9DC77_9PASS</name>
<reference evidence="1" key="1">
    <citation type="submission" date="2019-10" db="EMBL/GenBank/DDBJ databases">
        <authorList>
            <person name="Soares A.E.R."/>
            <person name="Aleixo A."/>
            <person name="Schneider P."/>
            <person name="Miyaki C.Y."/>
            <person name="Schneider M.P."/>
            <person name="Mello C."/>
            <person name="Vasconcelos A.T.R."/>
        </authorList>
    </citation>
    <scope>NUCLEOTIDE SEQUENCE</scope>
    <source>
        <tissue evidence="1">Muscle</tissue>
    </source>
</reference>
<gene>
    <name evidence="1" type="ORF">WISP_56501</name>
</gene>
<accession>A0ABQ9DC77</accession>
<comment type="caution">
    <text evidence="1">The sequence shown here is derived from an EMBL/GenBank/DDBJ whole genome shotgun (WGS) entry which is preliminary data.</text>
</comment>
<protein>
    <recommendedName>
        <fullName evidence="3">Reverse transcriptase domain-containing protein</fullName>
    </recommendedName>
</protein>
<evidence type="ECO:0000313" key="2">
    <source>
        <dbReference type="Proteomes" id="UP001145742"/>
    </source>
</evidence>
<dbReference type="PANTHER" id="PTHR33395">
    <property type="entry name" value="TRANSCRIPTASE, PUTATIVE-RELATED-RELATED"/>
    <property type="match status" value="1"/>
</dbReference>
<evidence type="ECO:0008006" key="3">
    <source>
        <dbReference type="Google" id="ProtNLM"/>
    </source>
</evidence>
<evidence type="ECO:0000313" key="1">
    <source>
        <dbReference type="EMBL" id="KAJ7419046.1"/>
    </source>
</evidence>
<proteinExistence type="predicted"/>
<keyword evidence="2" id="KW-1185">Reference proteome</keyword>
<organism evidence="1 2">
    <name type="scientific">Willisornis vidua</name>
    <name type="common">Xingu scale-backed antbird</name>
    <dbReference type="NCBI Taxonomy" id="1566151"/>
    <lineage>
        <taxon>Eukaryota</taxon>
        <taxon>Metazoa</taxon>
        <taxon>Chordata</taxon>
        <taxon>Craniata</taxon>
        <taxon>Vertebrata</taxon>
        <taxon>Euteleostomi</taxon>
        <taxon>Archelosauria</taxon>
        <taxon>Archosauria</taxon>
        <taxon>Dinosauria</taxon>
        <taxon>Saurischia</taxon>
        <taxon>Theropoda</taxon>
        <taxon>Coelurosauria</taxon>
        <taxon>Aves</taxon>
        <taxon>Neognathae</taxon>
        <taxon>Neoaves</taxon>
        <taxon>Telluraves</taxon>
        <taxon>Australaves</taxon>
        <taxon>Passeriformes</taxon>
        <taxon>Thamnophilidae</taxon>
        <taxon>Willisornis</taxon>
    </lineage>
</organism>
<dbReference type="Proteomes" id="UP001145742">
    <property type="component" value="Unassembled WGS sequence"/>
</dbReference>
<dbReference type="PANTHER" id="PTHR33395:SF22">
    <property type="entry name" value="REVERSE TRANSCRIPTASE DOMAIN-CONTAINING PROTEIN"/>
    <property type="match status" value="1"/>
</dbReference>
<sequence>MINSQSTLKLWDLLLQLDPHKSMGPDEMHPSILKELADVITKPLSMIFEQPWESREVPADWKLVNVVLIFKEDLRNNEPVHLSSVPDKVMKIMPGCIEKHLKDNTVTGPTQHGFMMGKSCLSHLTFFYDKVQDLALGLVELHEVCMGPPPKPVKVPLDGIPSLHCVNCTTQFGVIGKPAEGALHPATNVANKDLKQCQSQNWPLRKITYHCSPLGLQLAECNHLANSSSTK</sequence>